<dbReference type="GO" id="GO:0006412">
    <property type="term" value="P:translation"/>
    <property type="evidence" value="ECO:0007669"/>
    <property type="project" value="UniProtKB-UniRule"/>
</dbReference>
<evidence type="ECO:0000256" key="4">
    <source>
        <dbReference type="ARBA" id="ARBA00022980"/>
    </source>
</evidence>
<evidence type="ECO:0000256" key="6">
    <source>
        <dbReference type="ARBA" id="ARBA00035197"/>
    </source>
</evidence>
<keyword evidence="5 7" id="KW-0687">Ribonucleoprotein</keyword>
<comment type="function">
    <text evidence="7">This is one of the proteins that bind and probably mediate the attachment of the 5S RNA into the large ribosomal subunit, where it forms part of the central protuberance.</text>
</comment>
<evidence type="ECO:0000256" key="2">
    <source>
        <dbReference type="ARBA" id="ARBA00022730"/>
    </source>
</evidence>
<keyword evidence="3 7" id="KW-0694">RNA-binding</keyword>
<dbReference type="SUPFAM" id="SSF53137">
    <property type="entry name" value="Translational machinery components"/>
    <property type="match status" value="1"/>
</dbReference>
<proteinExistence type="inferred from homology"/>
<dbReference type="FunFam" id="3.30.420.100:FF:000001">
    <property type="entry name" value="50S ribosomal protein L18"/>
    <property type="match status" value="1"/>
</dbReference>
<dbReference type="GO" id="GO:0003735">
    <property type="term" value="F:structural constituent of ribosome"/>
    <property type="evidence" value="ECO:0007669"/>
    <property type="project" value="InterPro"/>
</dbReference>
<dbReference type="GO" id="GO:0022625">
    <property type="term" value="C:cytosolic large ribosomal subunit"/>
    <property type="evidence" value="ECO:0007669"/>
    <property type="project" value="TreeGrafter"/>
</dbReference>
<evidence type="ECO:0000256" key="7">
    <source>
        <dbReference type="HAMAP-Rule" id="MF_01337"/>
    </source>
</evidence>
<evidence type="ECO:0000313" key="8">
    <source>
        <dbReference type="EMBL" id="NMB91445.1"/>
    </source>
</evidence>
<dbReference type="NCBIfam" id="TIGR00060">
    <property type="entry name" value="L18_bact"/>
    <property type="match status" value="1"/>
</dbReference>
<dbReference type="PANTHER" id="PTHR12899:SF3">
    <property type="entry name" value="LARGE RIBOSOMAL SUBUNIT PROTEIN UL18M"/>
    <property type="match status" value="1"/>
</dbReference>
<keyword evidence="2 7" id="KW-0699">rRNA-binding</keyword>
<dbReference type="InterPro" id="IPR005484">
    <property type="entry name" value="Ribosomal_uL18_bac/plant/anim"/>
</dbReference>
<dbReference type="Pfam" id="PF00861">
    <property type="entry name" value="Ribosomal_L18p"/>
    <property type="match status" value="1"/>
</dbReference>
<comment type="similarity">
    <text evidence="1 7">Belongs to the universal ribosomal protein uL18 family.</text>
</comment>
<dbReference type="AlphaFoldDB" id="A0A7X9HSR0"/>
<name>A0A7X9HSR0_UNCKA</name>
<dbReference type="EMBL" id="JAAZNV010000006">
    <property type="protein sequence ID" value="NMB91445.1"/>
    <property type="molecule type" value="Genomic_DNA"/>
</dbReference>
<protein>
    <recommendedName>
        <fullName evidence="6 7">Large ribosomal subunit protein uL18</fullName>
    </recommendedName>
</protein>
<organism evidence="8 9">
    <name type="scientific">candidate division WWE3 bacterium</name>
    <dbReference type="NCBI Taxonomy" id="2053526"/>
    <lineage>
        <taxon>Bacteria</taxon>
        <taxon>Katanobacteria</taxon>
    </lineage>
</organism>
<evidence type="ECO:0000313" key="9">
    <source>
        <dbReference type="Proteomes" id="UP000590542"/>
    </source>
</evidence>
<dbReference type="Proteomes" id="UP000590542">
    <property type="component" value="Unassembled WGS sequence"/>
</dbReference>
<accession>A0A7X9HSR0</accession>
<comment type="caution">
    <text evidence="8">The sequence shown here is derived from an EMBL/GenBank/DDBJ whole genome shotgun (WGS) entry which is preliminary data.</text>
</comment>
<dbReference type="HAMAP" id="MF_01337_B">
    <property type="entry name" value="Ribosomal_uL18_B"/>
    <property type="match status" value="1"/>
</dbReference>
<reference evidence="8 9" key="1">
    <citation type="journal article" date="2020" name="Biotechnol. Biofuels">
        <title>New insights from the biogas microbiome by comprehensive genome-resolved metagenomics of nearly 1600 species originating from multiple anaerobic digesters.</title>
        <authorList>
            <person name="Campanaro S."/>
            <person name="Treu L."/>
            <person name="Rodriguez-R L.M."/>
            <person name="Kovalovszki A."/>
            <person name="Ziels R.M."/>
            <person name="Maus I."/>
            <person name="Zhu X."/>
            <person name="Kougias P.G."/>
            <person name="Basile A."/>
            <person name="Luo G."/>
            <person name="Schluter A."/>
            <person name="Konstantinidis K.T."/>
            <person name="Angelidaki I."/>
        </authorList>
    </citation>
    <scope>NUCLEOTIDE SEQUENCE [LARGE SCALE GENOMIC DNA]</scope>
    <source>
        <strain evidence="8">AS27yjCOA_202</strain>
    </source>
</reference>
<dbReference type="CDD" id="cd00432">
    <property type="entry name" value="Ribosomal_L18_L5e"/>
    <property type="match status" value="1"/>
</dbReference>
<dbReference type="PANTHER" id="PTHR12899">
    <property type="entry name" value="39S RIBOSOMAL PROTEIN L18, MITOCHONDRIAL"/>
    <property type="match status" value="1"/>
</dbReference>
<dbReference type="InterPro" id="IPR057268">
    <property type="entry name" value="Ribosomal_L18"/>
</dbReference>
<dbReference type="GO" id="GO:0008097">
    <property type="term" value="F:5S rRNA binding"/>
    <property type="evidence" value="ECO:0007669"/>
    <property type="project" value="TreeGrafter"/>
</dbReference>
<comment type="subunit">
    <text evidence="7">Part of the 50S ribosomal subunit; part of the 5S rRNA/L5/L18/L25 subcomplex. Contacts the 5S and 23S rRNAs.</text>
</comment>
<evidence type="ECO:0000256" key="3">
    <source>
        <dbReference type="ARBA" id="ARBA00022884"/>
    </source>
</evidence>
<gene>
    <name evidence="7" type="primary">rplR</name>
    <name evidence="8" type="ORF">GYA37_01195</name>
</gene>
<evidence type="ECO:0000256" key="1">
    <source>
        <dbReference type="ARBA" id="ARBA00007116"/>
    </source>
</evidence>
<evidence type="ECO:0000256" key="5">
    <source>
        <dbReference type="ARBA" id="ARBA00023274"/>
    </source>
</evidence>
<dbReference type="InterPro" id="IPR004389">
    <property type="entry name" value="Ribosomal_uL18_bac-type"/>
</dbReference>
<dbReference type="Gene3D" id="3.30.420.100">
    <property type="match status" value="1"/>
</dbReference>
<keyword evidence="4 7" id="KW-0689">Ribosomal protein</keyword>
<sequence length="119" mass="13744">MYHVRLRKNNRIQRKMRVRRRILGKSNELRLTVFRSNKYIYAQIVDDTKGATLVEASSKSMKNLKGKTKCEEAFEVGKEIAKKALSKDIKTVVFDRNGFRYHGRIKSVADGAREGGLRL</sequence>